<dbReference type="CDD" id="cd01837">
    <property type="entry name" value="SGNH_plant_lipase_like"/>
    <property type="match status" value="1"/>
</dbReference>
<evidence type="ECO:0000256" key="1">
    <source>
        <dbReference type="ARBA" id="ARBA00004613"/>
    </source>
</evidence>
<dbReference type="PANTHER" id="PTHR45650:SF14">
    <property type="entry name" value="GDSL ESTERASE_LIPASE 7-LIKE"/>
    <property type="match status" value="1"/>
</dbReference>
<accession>A0AAD3TF43</accession>
<evidence type="ECO:0000256" key="4">
    <source>
        <dbReference type="ARBA" id="ARBA00022729"/>
    </source>
</evidence>
<dbReference type="AlphaFoldDB" id="A0AAD3TF43"/>
<evidence type="ECO:0000256" key="6">
    <source>
        <dbReference type="ARBA" id="ARBA00022963"/>
    </source>
</evidence>
<comment type="caution">
    <text evidence="9">The sequence shown here is derived from an EMBL/GenBank/DDBJ whole genome shotgun (WGS) entry which is preliminary data.</text>
</comment>
<dbReference type="InterPro" id="IPR035669">
    <property type="entry name" value="SGNH_plant_lipase-like"/>
</dbReference>
<dbReference type="InterPro" id="IPR001087">
    <property type="entry name" value="GDSL"/>
</dbReference>
<keyword evidence="8" id="KW-1133">Transmembrane helix</keyword>
<sequence length="360" mass="40761">MNCIRKLEIFPIIFSFIFLHFLFVEPRPLAPALYVFGDSLFDSGNNNYLPTLMKANYPPYGLNFPGGATGRFTNGRTVADFLAEYLRLPYPPPYIGPPRGNWLTGFNYASGSCGILPETGSIFGICLNLDAQINLFQLTVERQLPYNFKSKKELSKYLAKSIFIVSAGSNDYLNNYLLPYGSSQHYTPLQFSQLLIDSFFQKLQRLYNLGARKVVVFELGPIGCVPYVVNRLKYGHKEKCDDHVNELIFLFNHRLGNMVQRLSYTLKGSNFVLGRENRLGYDAIINPAKYGLTDCRNSCCRTLLNGSTCIPDLTACSDPYGHYFWDDFHPTEAIYSVLASRCINDTAVCLPLSFRQLVHV</sequence>
<evidence type="ECO:0000256" key="8">
    <source>
        <dbReference type="SAM" id="Phobius"/>
    </source>
</evidence>
<reference evidence="9" key="1">
    <citation type="submission" date="2023-05" db="EMBL/GenBank/DDBJ databases">
        <title>Nepenthes gracilis genome sequencing.</title>
        <authorList>
            <person name="Fukushima K."/>
        </authorList>
    </citation>
    <scope>NUCLEOTIDE SEQUENCE</scope>
    <source>
        <strain evidence="9">SING2019-196</strain>
    </source>
</reference>
<dbReference type="EMBL" id="BSYO01000035">
    <property type="protein sequence ID" value="GMH28880.1"/>
    <property type="molecule type" value="Genomic_DNA"/>
</dbReference>
<dbReference type="Gene3D" id="3.40.50.1110">
    <property type="entry name" value="SGNH hydrolase"/>
    <property type="match status" value="1"/>
</dbReference>
<comment type="similarity">
    <text evidence="2">Belongs to the 'GDSL' lipolytic enzyme family.</text>
</comment>
<dbReference type="InterPro" id="IPR051238">
    <property type="entry name" value="GDSL_esterase/lipase"/>
</dbReference>
<dbReference type="GO" id="GO:0016788">
    <property type="term" value="F:hydrolase activity, acting on ester bonds"/>
    <property type="evidence" value="ECO:0007669"/>
    <property type="project" value="InterPro"/>
</dbReference>
<evidence type="ECO:0000256" key="3">
    <source>
        <dbReference type="ARBA" id="ARBA00022525"/>
    </source>
</evidence>
<evidence type="ECO:0000256" key="7">
    <source>
        <dbReference type="ARBA" id="ARBA00023098"/>
    </source>
</evidence>
<keyword evidence="3" id="KW-0964">Secreted</keyword>
<evidence type="ECO:0000256" key="5">
    <source>
        <dbReference type="ARBA" id="ARBA00022801"/>
    </source>
</evidence>
<keyword evidence="8" id="KW-0472">Membrane</keyword>
<keyword evidence="8" id="KW-0812">Transmembrane</keyword>
<evidence type="ECO:0008006" key="11">
    <source>
        <dbReference type="Google" id="ProtNLM"/>
    </source>
</evidence>
<dbReference type="SUPFAM" id="SSF52266">
    <property type="entry name" value="SGNH hydrolase"/>
    <property type="match status" value="1"/>
</dbReference>
<dbReference type="GO" id="GO:0016042">
    <property type="term" value="P:lipid catabolic process"/>
    <property type="evidence" value="ECO:0007669"/>
    <property type="project" value="UniProtKB-KW"/>
</dbReference>
<dbReference type="Proteomes" id="UP001279734">
    <property type="component" value="Unassembled WGS sequence"/>
</dbReference>
<comment type="subcellular location">
    <subcellularLocation>
        <location evidence="1">Secreted</location>
    </subcellularLocation>
</comment>
<name>A0AAD3TF43_NEPGR</name>
<evidence type="ECO:0000313" key="9">
    <source>
        <dbReference type="EMBL" id="GMH28880.1"/>
    </source>
</evidence>
<keyword evidence="10" id="KW-1185">Reference proteome</keyword>
<dbReference type="PANTHER" id="PTHR45650">
    <property type="entry name" value="GDSL-LIKE LIPASE/ACYLHYDROLASE-RELATED"/>
    <property type="match status" value="1"/>
</dbReference>
<dbReference type="InterPro" id="IPR036514">
    <property type="entry name" value="SGNH_hydro_sf"/>
</dbReference>
<dbReference type="Pfam" id="PF00657">
    <property type="entry name" value="Lipase_GDSL"/>
    <property type="match status" value="1"/>
</dbReference>
<gene>
    <name evidence="9" type="ORF">Nepgr_030723</name>
</gene>
<protein>
    <recommendedName>
        <fullName evidence="11">GDSL esterase/lipase 7</fullName>
    </recommendedName>
</protein>
<keyword evidence="4" id="KW-0732">Signal</keyword>
<organism evidence="9 10">
    <name type="scientific">Nepenthes gracilis</name>
    <name type="common">Slender pitcher plant</name>
    <dbReference type="NCBI Taxonomy" id="150966"/>
    <lineage>
        <taxon>Eukaryota</taxon>
        <taxon>Viridiplantae</taxon>
        <taxon>Streptophyta</taxon>
        <taxon>Embryophyta</taxon>
        <taxon>Tracheophyta</taxon>
        <taxon>Spermatophyta</taxon>
        <taxon>Magnoliopsida</taxon>
        <taxon>eudicotyledons</taxon>
        <taxon>Gunneridae</taxon>
        <taxon>Pentapetalae</taxon>
        <taxon>Caryophyllales</taxon>
        <taxon>Nepenthaceae</taxon>
        <taxon>Nepenthes</taxon>
    </lineage>
</organism>
<feature type="transmembrane region" description="Helical" evidence="8">
    <location>
        <begin position="7"/>
        <end position="24"/>
    </location>
</feature>
<proteinExistence type="inferred from homology"/>
<evidence type="ECO:0000256" key="2">
    <source>
        <dbReference type="ARBA" id="ARBA00008668"/>
    </source>
</evidence>
<keyword evidence="7" id="KW-0443">Lipid metabolism</keyword>
<keyword evidence="5" id="KW-0378">Hydrolase</keyword>
<keyword evidence="6" id="KW-0442">Lipid degradation</keyword>
<dbReference type="GO" id="GO:0005576">
    <property type="term" value="C:extracellular region"/>
    <property type="evidence" value="ECO:0007669"/>
    <property type="project" value="UniProtKB-SubCell"/>
</dbReference>
<evidence type="ECO:0000313" key="10">
    <source>
        <dbReference type="Proteomes" id="UP001279734"/>
    </source>
</evidence>